<dbReference type="Proteomes" id="UP000823775">
    <property type="component" value="Unassembled WGS sequence"/>
</dbReference>
<feature type="compositionally biased region" description="Low complexity" evidence="1">
    <location>
        <begin position="38"/>
        <end position="51"/>
    </location>
</feature>
<protein>
    <submittedName>
        <fullName evidence="2">Uncharacterized protein</fullName>
    </submittedName>
</protein>
<reference evidence="2 3" key="1">
    <citation type="journal article" date="2021" name="BMC Genomics">
        <title>Datura genome reveals duplications of psychoactive alkaloid biosynthetic genes and high mutation rate following tissue culture.</title>
        <authorList>
            <person name="Rajewski A."/>
            <person name="Carter-House D."/>
            <person name="Stajich J."/>
            <person name="Litt A."/>
        </authorList>
    </citation>
    <scope>NUCLEOTIDE SEQUENCE [LARGE SCALE GENOMIC DNA]</scope>
    <source>
        <strain evidence="2">AR-01</strain>
    </source>
</reference>
<feature type="non-terminal residue" evidence="2">
    <location>
        <position position="65"/>
    </location>
</feature>
<evidence type="ECO:0000256" key="1">
    <source>
        <dbReference type="SAM" id="MobiDB-lite"/>
    </source>
</evidence>
<accession>A0ABS8W495</accession>
<feature type="region of interest" description="Disordered" evidence="1">
    <location>
        <begin position="1"/>
        <end position="65"/>
    </location>
</feature>
<proteinExistence type="predicted"/>
<organism evidence="2 3">
    <name type="scientific">Datura stramonium</name>
    <name type="common">Jimsonweed</name>
    <name type="synonym">Common thornapple</name>
    <dbReference type="NCBI Taxonomy" id="4076"/>
    <lineage>
        <taxon>Eukaryota</taxon>
        <taxon>Viridiplantae</taxon>
        <taxon>Streptophyta</taxon>
        <taxon>Embryophyta</taxon>
        <taxon>Tracheophyta</taxon>
        <taxon>Spermatophyta</taxon>
        <taxon>Magnoliopsida</taxon>
        <taxon>eudicotyledons</taxon>
        <taxon>Gunneridae</taxon>
        <taxon>Pentapetalae</taxon>
        <taxon>asterids</taxon>
        <taxon>lamiids</taxon>
        <taxon>Solanales</taxon>
        <taxon>Solanaceae</taxon>
        <taxon>Solanoideae</taxon>
        <taxon>Datureae</taxon>
        <taxon>Datura</taxon>
    </lineage>
</organism>
<evidence type="ECO:0000313" key="3">
    <source>
        <dbReference type="Proteomes" id="UP000823775"/>
    </source>
</evidence>
<gene>
    <name evidence="2" type="ORF">HAX54_042448</name>
</gene>
<comment type="caution">
    <text evidence="2">The sequence shown here is derived from an EMBL/GenBank/DDBJ whole genome shotgun (WGS) entry which is preliminary data.</text>
</comment>
<dbReference type="EMBL" id="JACEIK010006256">
    <property type="protein sequence ID" value="MCE2055353.1"/>
    <property type="molecule type" value="Genomic_DNA"/>
</dbReference>
<name>A0ABS8W495_DATST</name>
<sequence length="65" mass="7098">MSNNRAPLLSSLSLQPKHHHQPPDLPMFSPLFSTNQKPGSASPSPSSPFNSQLQTSVDSNKELRT</sequence>
<keyword evidence="3" id="KW-1185">Reference proteome</keyword>
<evidence type="ECO:0000313" key="2">
    <source>
        <dbReference type="EMBL" id="MCE2055353.1"/>
    </source>
</evidence>
<feature type="compositionally biased region" description="Polar residues" evidence="1">
    <location>
        <begin position="1"/>
        <end position="14"/>
    </location>
</feature>